<dbReference type="EMBL" id="BOML01000019">
    <property type="protein sequence ID" value="GIE00873.1"/>
    <property type="molecule type" value="Genomic_DNA"/>
</dbReference>
<keyword evidence="2" id="KW-0547">Nucleotide-binding</keyword>
<evidence type="ECO:0000313" key="2">
    <source>
        <dbReference type="EMBL" id="GIE00873.1"/>
    </source>
</evidence>
<dbReference type="GO" id="GO:0005524">
    <property type="term" value="F:ATP binding"/>
    <property type="evidence" value="ECO:0007669"/>
    <property type="project" value="UniProtKB-KW"/>
</dbReference>
<proteinExistence type="predicted"/>
<dbReference type="InterPro" id="IPR002182">
    <property type="entry name" value="NB-ARC"/>
</dbReference>
<evidence type="ECO:0000313" key="3">
    <source>
        <dbReference type="Proteomes" id="UP000637628"/>
    </source>
</evidence>
<sequence>MSIALPGPERVPEGPKRDLLVRLHELYGQAGKPATRVISRRIDDENLESVSYETVSSVLRGNKVPSWARLQSIIVVLCRMSVQRVDVSQELVHFNVLWRRFDTPEPVPVARPLPTRPYPAPLPPLEADTTDIVRSVTSRVQGPLPARTVRFTGREQLLDDVESRLARSPETPLILFGPIGSGKTQLAAEYVRLHRDRYAVTWWVEAENADRARESLLRLARSLGVDDNDDRRPIDRVFRLLEESGPYLLVFDGVINGDVRTLIRTTGGSVIVTTRNGGWARESRHAELEVPDLDAGESAQLLRKQDPHITRAQTARLVGVVGRSPIGLAVACRLYREQGTSWDDLADRLATPDNRMLTASPGRLAEEIGAIAGRLTADPDLLRLLTLLLGFGPSQVWRWTLQAGADRDVAPTVGRLLRDPDGLRNSMRILAGAGLGRRHAGGDWIEIPAIIRLVLRELLPAAYAESNRQDVVQILVAADPGHPEDPRTLDKHRAIAPHVRPAALVDTHRPSAYRTIRHQIRYLFLIGDLQAAQQLGREAESALVRQEVLAPSDELVLLIRRDLASALRADGRYVDAYRLTEEAMDHLDARADHAVALDLARSWGHDLRIAGEFQRAYELDEETLRRNPAVFPDDDFRSLASRYNLSVSRRFLGRFREAAAADRSDLDRLRAGRGRTDRRQARWANALAEDLYGLGRYPDVVELLGPLMEAESGRELLRARRMTGAAFRRLGKLVPAVEQLGVGYQACMSQLGEHRELTLAVCMSFGNALRELGQFATALHYGSLAVSGYAAAMGADNPLVRVAGANRAAVLLAAGDVTAAVPELDEAYRVLTARLGEQHPFTVLTAVNRASAAAMSDPVSALSWSAPAYRLAIEVFGEDHLDTLIAAAGYAADRAARNEDDPTAPSLDQVLATLRRRFGADHPLVTRLADGGRALVDVELPTG</sequence>
<evidence type="ECO:0000259" key="1">
    <source>
        <dbReference type="Pfam" id="PF00931"/>
    </source>
</evidence>
<feature type="domain" description="NB-ARC" evidence="1">
    <location>
        <begin position="155"/>
        <end position="302"/>
    </location>
</feature>
<dbReference type="Gene3D" id="3.40.50.300">
    <property type="entry name" value="P-loop containing nucleotide triphosphate hydrolases"/>
    <property type="match status" value="1"/>
</dbReference>
<name>A0ABQ3YTH3_9ACTN</name>
<dbReference type="Gene3D" id="1.25.40.10">
    <property type="entry name" value="Tetratricopeptide repeat domain"/>
    <property type="match status" value="2"/>
</dbReference>
<gene>
    <name evidence="2" type="ORF">Adu01nite_22230</name>
</gene>
<protein>
    <submittedName>
        <fullName evidence="2">ATP-binding protein</fullName>
    </submittedName>
</protein>
<dbReference type="Proteomes" id="UP000637628">
    <property type="component" value="Unassembled WGS sequence"/>
</dbReference>
<dbReference type="SUPFAM" id="SSF48452">
    <property type="entry name" value="TPR-like"/>
    <property type="match status" value="2"/>
</dbReference>
<dbReference type="NCBIfam" id="NF040586">
    <property type="entry name" value="FxSxx_TPR"/>
    <property type="match status" value="1"/>
</dbReference>
<dbReference type="InterPro" id="IPR027417">
    <property type="entry name" value="P-loop_NTPase"/>
</dbReference>
<dbReference type="PANTHER" id="PTHR46082:SF6">
    <property type="entry name" value="AAA+ ATPASE DOMAIN-CONTAINING PROTEIN-RELATED"/>
    <property type="match status" value="1"/>
</dbReference>
<accession>A0ABQ3YTH3</accession>
<dbReference type="SUPFAM" id="SSF52540">
    <property type="entry name" value="P-loop containing nucleoside triphosphate hydrolases"/>
    <property type="match status" value="1"/>
</dbReference>
<dbReference type="InterPro" id="IPR053137">
    <property type="entry name" value="NLR-like"/>
</dbReference>
<keyword evidence="3" id="KW-1185">Reference proteome</keyword>
<dbReference type="InterPro" id="IPR011990">
    <property type="entry name" value="TPR-like_helical_dom_sf"/>
</dbReference>
<dbReference type="RefSeq" id="WP_203726485.1">
    <property type="nucleotide sequence ID" value="NZ_BAAATX010000003.1"/>
</dbReference>
<organism evidence="2 3">
    <name type="scientific">Paractinoplanes durhamensis</name>
    <dbReference type="NCBI Taxonomy" id="113563"/>
    <lineage>
        <taxon>Bacteria</taxon>
        <taxon>Bacillati</taxon>
        <taxon>Actinomycetota</taxon>
        <taxon>Actinomycetes</taxon>
        <taxon>Micromonosporales</taxon>
        <taxon>Micromonosporaceae</taxon>
        <taxon>Paractinoplanes</taxon>
    </lineage>
</organism>
<keyword evidence="2" id="KW-0067">ATP-binding</keyword>
<reference evidence="2 3" key="1">
    <citation type="submission" date="2021-01" db="EMBL/GenBank/DDBJ databases">
        <title>Whole genome shotgun sequence of Actinoplanes durhamensis NBRC 14914.</title>
        <authorList>
            <person name="Komaki H."/>
            <person name="Tamura T."/>
        </authorList>
    </citation>
    <scope>NUCLEOTIDE SEQUENCE [LARGE SCALE GENOMIC DNA]</scope>
    <source>
        <strain evidence="2 3">NBRC 14914</strain>
    </source>
</reference>
<dbReference type="PANTHER" id="PTHR46082">
    <property type="entry name" value="ATP/GTP-BINDING PROTEIN-RELATED"/>
    <property type="match status" value="1"/>
</dbReference>
<comment type="caution">
    <text evidence="2">The sequence shown here is derived from an EMBL/GenBank/DDBJ whole genome shotgun (WGS) entry which is preliminary data.</text>
</comment>
<dbReference type="Pfam" id="PF00931">
    <property type="entry name" value="NB-ARC"/>
    <property type="match status" value="1"/>
</dbReference>